<keyword evidence="3" id="KW-1185">Reference proteome</keyword>
<feature type="non-terminal residue" evidence="2">
    <location>
        <position position="26"/>
    </location>
</feature>
<evidence type="ECO:0000256" key="1">
    <source>
        <dbReference type="SAM" id="MobiDB-lite"/>
    </source>
</evidence>
<name>A0A8J2JWQ8_9HEXA</name>
<dbReference type="EMBL" id="CAJVCH010160705">
    <property type="protein sequence ID" value="CAG7728250.1"/>
    <property type="molecule type" value="Genomic_DNA"/>
</dbReference>
<evidence type="ECO:0000313" key="2">
    <source>
        <dbReference type="EMBL" id="CAG7728250.1"/>
    </source>
</evidence>
<proteinExistence type="predicted"/>
<feature type="compositionally biased region" description="Basic and acidic residues" evidence="1">
    <location>
        <begin position="15"/>
        <end position="26"/>
    </location>
</feature>
<feature type="non-terminal residue" evidence="2">
    <location>
        <position position="1"/>
    </location>
</feature>
<dbReference type="Proteomes" id="UP000708208">
    <property type="component" value="Unassembled WGS sequence"/>
</dbReference>
<sequence>AGSSHSKAGAHHFSPKKEDDPAMYKV</sequence>
<evidence type="ECO:0000313" key="3">
    <source>
        <dbReference type="Proteomes" id="UP000708208"/>
    </source>
</evidence>
<protein>
    <submittedName>
        <fullName evidence="2">Uncharacterized protein</fullName>
    </submittedName>
</protein>
<organism evidence="2 3">
    <name type="scientific">Allacma fusca</name>
    <dbReference type="NCBI Taxonomy" id="39272"/>
    <lineage>
        <taxon>Eukaryota</taxon>
        <taxon>Metazoa</taxon>
        <taxon>Ecdysozoa</taxon>
        <taxon>Arthropoda</taxon>
        <taxon>Hexapoda</taxon>
        <taxon>Collembola</taxon>
        <taxon>Symphypleona</taxon>
        <taxon>Sminthuridae</taxon>
        <taxon>Allacma</taxon>
    </lineage>
</organism>
<dbReference type="AlphaFoldDB" id="A0A8J2JWQ8"/>
<accession>A0A8J2JWQ8</accession>
<gene>
    <name evidence="2" type="ORF">AFUS01_LOCUS17044</name>
</gene>
<comment type="caution">
    <text evidence="2">The sequence shown here is derived from an EMBL/GenBank/DDBJ whole genome shotgun (WGS) entry which is preliminary data.</text>
</comment>
<reference evidence="2" key="1">
    <citation type="submission" date="2021-06" db="EMBL/GenBank/DDBJ databases">
        <authorList>
            <person name="Hodson N. C."/>
            <person name="Mongue J. A."/>
            <person name="Jaron S. K."/>
        </authorList>
    </citation>
    <scope>NUCLEOTIDE SEQUENCE</scope>
</reference>
<feature type="region of interest" description="Disordered" evidence="1">
    <location>
        <begin position="1"/>
        <end position="26"/>
    </location>
</feature>